<comment type="caution">
    <text evidence="2">The sequence shown here is derived from an EMBL/GenBank/DDBJ whole genome shotgun (WGS) entry which is preliminary data.</text>
</comment>
<name>A0AA39YI70_9PEZI</name>
<keyword evidence="1" id="KW-1133">Transmembrane helix</keyword>
<keyword evidence="1" id="KW-0812">Transmembrane</keyword>
<feature type="transmembrane region" description="Helical" evidence="1">
    <location>
        <begin position="93"/>
        <end position="114"/>
    </location>
</feature>
<accession>A0AA39YI70</accession>
<evidence type="ECO:0000313" key="2">
    <source>
        <dbReference type="EMBL" id="KAK0653083.1"/>
    </source>
</evidence>
<reference evidence="2" key="1">
    <citation type="submission" date="2023-06" db="EMBL/GenBank/DDBJ databases">
        <title>Genome-scale phylogeny and comparative genomics of the fungal order Sordariales.</title>
        <authorList>
            <consortium name="Lawrence Berkeley National Laboratory"/>
            <person name="Hensen N."/>
            <person name="Bonometti L."/>
            <person name="Westerberg I."/>
            <person name="Brannstrom I.O."/>
            <person name="Guillou S."/>
            <person name="Cros-Aarteil S."/>
            <person name="Calhoun S."/>
            <person name="Haridas S."/>
            <person name="Kuo A."/>
            <person name="Mondo S."/>
            <person name="Pangilinan J."/>
            <person name="Riley R."/>
            <person name="Labutti K."/>
            <person name="Andreopoulos B."/>
            <person name="Lipzen A."/>
            <person name="Chen C."/>
            <person name="Yanf M."/>
            <person name="Daum C."/>
            <person name="Ng V."/>
            <person name="Clum A."/>
            <person name="Steindorff A."/>
            <person name="Ohm R."/>
            <person name="Martin F."/>
            <person name="Silar P."/>
            <person name="Natvig D."/>
            <person name="Lalanne C."/>
            <person name="Gautier V."/>
            <person name="Ament-Velasquez S.L."/>
            <person name="Kruys A."/>
            <person name="Hutchinson M.I."/>
            <person name="Powell A.J."/>
            <person name="Barry K."/>
            <person name="Miller A.N."/>
            <person name="Grigoriev I.V."/>
            <person name="Debuchy R."/>
            <person name="Gladieux P."/>
            <person name="Thoren M.H."/>
            <person name="Johannesson H."/>
        </authorList>
    </citation>
    <scope>NUCLEOTIDE SEQUENCE</scope>
    <source>
        <strain evidence="2">SMH2532-1</strain>
    </source>
</reference>
<evidence type="ECO:0000256" key="1">
    <source>
        <dbReference type="SAM" id="Phobius"/>
    </source>
</evidence>
<feature type="transmembrane region" description="Helical" evidence="1">
    <location>
        <begin position="135"/>
        <end position="152"/>
    </location>
</feature>
<protein>
    <submittedName>
        <fullName evidence="2">Uncharacterized protein</fullName>
    </submittedName>
</protein>
<dbReference type="Proteomes" id="UP001174936">
    <property type="component" value="Unassembled WGS sequence"/>
</dbReference>
<proteinExistence type="predicted"/>
<dbReference type="AlphaFoldDB" id="A0AA39YI70"/>
<keyword evidence="3" id="KW-1185">Reference proteome</keyword>
<sequence length="158" mass="17429">MPAPLVLPLSIASYALLSSYCLCGGVLEHAAVFRGWLHVHEPRQLKALQATSGYGVLYTYVVPKTVLTIFNAYLAMRPPVDLGGSESRYTLGLWFGLGVLVVSWTSSFLVQIPLQLRIRETGDQAFVRRLERTTWVRTLAIVLHGASVLWMLKGGDGL</sequence>
<organism evidence="2 3">
    <name type="scientific">Cercophora newfieldiana</name>
    <dbReference type="NCBI Taxonomy" id="92897"/>
    <lineage>
        <taxon>Eukaryota</taxon>
        <taxon>Fungi</taxon>
        <taxon>Dikarya</taxon>
        <taxon>Ascomycota</taxon>
        <taxon>Pezizomycotina</taxon>
        <taxon>Sordariomycetes</taxon>
        <taxon>Sordariomycetidae</taxon>
        <taxon>Sordariales</taxon>
        <taxon>Lasiosphaeriaceae</taxon>
        <taxon>Cercophora</taxon>
    </lineage>
</organism>
<evidence type="ECO:0000313" key="3">
    <source>
        <dbReference type="Proteomes" id="UP001174936"/>
    </source>
</evidence>
<dbReference type="EMBL" id="JAULSV010000002">
    <property type="protein sequence ID" value="KAK0653083.1"/>
    <property type="molecule type" value="Genomic_DNA"/>
</dbReference>
<keyword evidence="1" id="KW-0472">Membrane</keyword>
<feature type="transmembrane region" description="Helical" evidence="1">
    <location>
        <begin position="12"/>
        <end position="33"/>
    </location>
</feature>
<gene>
    <name evidence="2" type="ORF">B0T16DRAFT_455392</name>
</gene>
<feature type="transmembrane region" description="Helical" evidence="1">
    <location>
        <begin position="54"/>
        <end position="73"/>
    </location>
</feature>